<dbReference type="Pfam" id="PF08241">
    <property type="entry name" value="Methyltransf_11"/>
    <property type="match status" value="1"/>
</dbReference>
<keyword evidence="2" id="KW-0808">Transferase</keyword>
<keyword evidence="2" id="KW-0830">Ubiquinone</keyword>
<dbReference type="EMBL" id="CP003364">
    <property type="protein sequence ID" value="AGA31591.1"/>
    <property type="molecule type" value="Genomic_DNA"/>
</dbReference>
<dbReference type="InterPro" id="IPR029063">
    <property type="entry name" value="SAM-dependent_MTases_sf"/>
</dbReference>
<dbReference type="PANTHER" id="PTHR43591:SF24">
    <property type="entry name" value="2-METHOXY-6-POLYPRENYL-1,4-BENZOQUINOL METHYLASE, MITOCHONDRIAL"/>
    <property type="match status" value="1"/>
</dbReference>
<evidence type="ECO:0000313" key="2">
    <source>
        <dbReference type="EMBL" id="AGA31591.1"/>
    </source>
</evidence>
<accession>L0DT97</accession>
<evidence type="ECO:0000313" key="3">
    <source>
        <dbReference type="Proteomes" id="UP000010798"/>
    </source>
</evidence>
<name>L0DT97_SINAD</name>
<keyword evidence="3" id="KW-1185">Reference proteome</keyword>
<feature type="domain" description="Methyltransferase type 11" evidence="1">
    <location>
        <begin position="103"/>
        <end position="188"/>
    </location>
</feature>
<dbReference type="GO" id="GO:0008757">
    <property type="term" value="F:S-adenosylmethionine-dependent methyltransferase activity"/>
    <property type="evidence" value="ECO:0007669"/>
    <property type="project" value="InterPro"/>
</dbReference>
<dbReference type="HOGENOM" id="CLU_876884_0_0_0"/>
<reference evidence="2 3" key="1">
    <citation type="submission" date="2012-02" db="EMBL/GenBank/DDBJ databases">
        <title>Complete sequence of chromosome of Singulisphaera acidiphila DSM 18658.</title>
        <authorList>
            <consortium name="US DOE Joint Genome Institute (JGI-PGF)"/>
            <person name="Lucas S."/>
            <person name="Copeland A."/>
            <person name="Lapidus A."/>
            <person name="Glavina del Rio T."/>
            <person name="Dalin E."/>
            <person name="Tice H."/>
            <person name="Bruce D."/>
            <person name="Goodwin L."/>
            <person name="Pitluck S."/>
            <person name="Peters L."/>
            <person name="Ovchinnikova G."/>
            <person name="Chertkov O."/>
            <person name="Kyrpides N."/>
            <person name="Mavromatis K."/>
            <person name="Ivanova N."/>
            <person name="Brettin T."/>
            <person name="Detter J.C."/>
            <person name="Han C."/>
            <person name="Larimer F."/>
            <person name="Land M."/>
            <person name="Hauser L."/>
            <person name="Markowitz V."/>
            <person name="Cheng J.-F."/>
            <person name="Hugenholtz P."/>
            <person name="Woyke T."/>
            <person name="Wu D."/>
            <person name="Tindall B."/>
            <person name="Pomrenke H."/>
            <person name="Brambilla E."/>
            <person name="Klenk H.-P."/>
            <person name="Eisen J.A."/>
        </authorList>
    </citation>
    <scope>NUCLEOTIDE SEQUENCE [LARGE SCALE GENOMIC DNA]</scope>
    <source>
        <strain evidence="3">ATCC BAA-1392 / DSM 18658 / VKM B-2454 / MOB10</strain>
    </source>
</reference>
<dbReference type="InterPro" id="IPR013216">
    <property type="entry name" value="Methyltransf_11"/>
</dbReference>
<keyword evidence="2" id="KW-0489">Methyltransferase</keyword>
<dbReference type="GO" id="GO:0032259">
    <property type="term" value="P:methylation"/>
    <property type="evidence" value="ECO:0007669"/>
    <property type="project" value="UniProtKB-KW"/>
</dbReference>
<organism evidence="2 3">
    <name type="scientific">Singulisphaera acidiphila (strain ATCC BAA-1392 / DSM 18658 / VKM B-2454 / MOB10)</name>
    <dbReference type="NCBI Taxonomy" id="886293"/>
    <lineage>
        <taxon>Bacteria</taxon>
        <taxon>Pseudomonadati</taxon>
        <taxon>Planctomycetota</taxon>
        <taxon>Planctomycetia</taxon>
        <taxon>Isosphaerales</taxon>
        <taxon>Isosphaeraceae</taxon>
        <taxon>Singulisphaera</taxon>
    </lineage>
</organism>
<dbReference type="OrthoDB" id="9778766at2"/>
<dbReference type="STRING" id="886293.Sinac_7558"/>
<gene>
    <name evidence="2" type="ordered locus">Sinac_7558</name>
</gene>
<dbReference type="AlphaFoldDB" id="L0DT97"/>
<dbReference type="Gene3D" id="3.40.50.150">
    <property type="entry name" value="Vaccinia Virus protein VP39"/>
    <property type="match status" value="1"/>
</dbReference>
<proteinExistence type="predicted"/>
<evidence type="ECO:0000259" key="1">
    <source>
        <dbReference type="Pfam" id="PF08241"/>
    </source>
</evidence>
<dbReference type="Proteomes" id="UP000010798">
    <property type="component" value="Chromosome"/>
</dbReference>
<dbReference type="PANTHER" id="PTHR43591">
    <property type="entry name" value="METHYLTRANSFERASE"/>
    <property type="match status" value="1"/>
</dbReference>
<sequence>MDVTFPIKFLRCIQDHPARDSCCSGALIPTDNAFACDLCNFRYSLVRGIPVFRPDRWQITDSWFEEMYAGRSRIDELETPYLRDERRFMAAFAEQRSLEGPCLEIGCGTGLFAETVPQYIGLEYALESLFAQGFEPFTRLCGDARRLPLADSSMECVFSFNTLEHVPELERAFEEIDRVLKPGGMLVLKPAWHCTKYTTELIPVLPYRELKTRQKVTKALLPIIRSKLYKLLTWTPWRIQRRLMQRPNNPLHWGRLTPYHGKAWISDADATSSIDCHEGILYFTSRGYVCHSHPTAFRQLLAGHDVVVLEKPAGNGN</sequence>
<dbReference type="CDD" id="cd02440">
    <property type="entry name" value="AdoMet_MTases"/>
    <property type="match status" value="1"/>
</dbReference>
<dbReference type="SUPFAM" id="SSF53335">
    <property type="entry name" value="S-adenosyl-L-methionine-dependent methyltransferases"/>
    <property type="match status" value="1"/>
</dbReference>
<dbReference type="KEGG" id="saci:Sinac_7558"/>
<dbReference type="eggNOG" id="COG2226">
    <property type="taxonomic scope" value="Bacteria"/>
</dbReference>
<protein>
    <submittedName>
        <fullName evidence="2">Methylase involved in ubiquinone/menaquinone biosynthesis</fullName>
    </submittedName>
</protein>